<dbReference type="RefSeq" id="WP_143776964.1">
    <property type="nucleotide sequence ID" value="NZ_VKKU01000002.1"/>
</dbReference>
<dbReference type="EMBL" id="VKKU01000002">
    <property type="protein sequence ID" value="TSB01744.1"/>
    <property type="molecule type" value="Genomic_DNA"/>
</dbReference>
<keyword evidence="1" id="KW-0812">Transmembrane</keyword>
<feature type="transmembrane region" description="Helical" evidence="1">
    <location>
        <begin position="6"/>
        <end position="35"/>
    </location>
</feature>
<name>A0A553WAN0_9SPHN</name>
<evidence type="ECO:0000313" key="3">
    <source>
        <dbReference type="Proteomes" id="UP000320160"/>
    </source>
</evidence>
<protein>
    <recommendedName>
        <fullName evidence="4">DUF2834 domain-containing protein</fullName>
    </recommendedName>
</protein>
<feature type="transmembrane region" description="Helical" evidence="1">
    <location>
        <begin position="70"/>
        <end position="93"/>
    </location>
</feature>
<organism evidence="2 3">
    <name type="scientific">Sphingorhabdus contaminans</name>
    <dbReference type="NCBI Taxonomy" id="1343899"/>
    <lineage>
        <taxon>Bacteria</taxon>
        <taxon>Pseudomonadati</taxon>
        <taxon>Pseudomonadota</taxon>
        <taxon>Alphaproteobacteria</taxon>
        <taxon>Sphingomonadales</taxon>
        <taxon>Sphingomonadaceae</taxon>
        <taxon>Sphingorhabdus</taxon>
    </lineage>
</organism>
<reference evidence="2 3" key="1">
    <citation type="submission" date="2019-07" db="EMBL/GenBank/DDBJ databases">
        <authorList>
            <person name="Park M."/>
        </authorList>
    </citation>
    <scope>NUCLEOTIDE SEQUENCE [LARGE SCALE GENOMIC DNA]</scope>
    <source>
        <strain evidence="2 3">KCTC32445</strain>
    </source>
</reference>
<dbReference type="Proteomes" id="UP000320160">
    <property type="component" value="Unassembled WGS sequence"/>
</dbReference>
<sequence length="114" mass="12667">MTLFRLLLMTIITVVGVYTVFVVADHGLDLLPIFFGDIAKMEWPGQFNMDFFAFLTLGATWIMWRHHFSLAGIALGFCVFAGGAPYLSIYLLVASFQANGDVKEMLLGKRRAAA</sequence>
<dbReference type="AlphaFoldDB" id="A0A553WAN0"/>
<dbReference type="OrthoDB" id="279522at2"/>
<evidence type="ECO:0008006" key="4">
    <source>
        <dbReference type="Google" id="ProtNLM"/>
    </source>
</evidence>
<comment type="caution">
    <text evidence="2">The sequence shown here is derived from an EMBL/GenBank/DDBJ whole genome shotgun (WGS) entry which is preliminary data.</text>
</comment>
<proteinExistence type="predicted"/>
<keyword evidence="3" id="KW-1185">Reference proteome</keyword>
<evidence type="ECO:0000256" key="1">
    <source>
        <dbReference type="SAM" id="Phobius"/>
    </source>
</evidence>
<keyword evidence="1" id="KW-0472">Membrane</keyword>
<evidence type="ECO:0000313" key="2">
    <source>
        <dbReference type="EMBL" id="TSB01744.1"/>
    </source>
</evidence>
<accession>A0A553WAN0</accession>
<gene>
    <name evidence="2" type="ORF">FOM92_11250</name>
</gene>
<keyword evidence="1" id="KW-1133">Transmembrane helix</keyword>